<organism evidence="1 2">
    <name type="scientific">Dialister invisus</name>
    <dbReference type="NCBI Taxonomy" id="218538"/>
    <lineage>
        <taxon>Bacteria</taxon>
        <taxon>Bacillati</taxon>
        <taxon>Bacillota</taxon>
        <taxon>Negativicutes</taxon>
        <taxon>Veillonellales</taxon>
        <taxon>Veillonellaceae</taxon>
        <taxon>Dialister</taxon>
    </lineage>
</organism>
<dbReference type="AlphaFoldDB" id="A0A930FP27"/>
<gene>
    <name evidence="1" type="ORF">HXL70_01845</name>
</gene>
<dbReference type="Pfam" id="PF01969">
    <property type="entry name" value="Ni_insertion"/>
    <property type="match status" value="1"/>
</dbReference>
<dbReference type="EMBL" id="JABZMK010000003">
    <property type="protein sequence ID" value="MBF1128775.1"/>
    <property type="molecule type" value="Genomic_DNA"/>
</dbReference>
<name>A0A930FP27_9FIRM</name>
<accession>A0A930FP27</accession>
<reference evidence="1" key="1">
    <citation type="submission" date="2020-04" db="EMBL/GenBank/DDBJ databases">
        <title>Deep metagenomics examines the oral microbiome during advanced dental caries in children, revealing novel taxa and co-occurrences with host molecules.</title>
        <authorList>
            <person name="Baker J.L."/>
            <person name="Morton J.T."/>
            <person name="Dinis M."/>
            <person name="Alvarez R."/>
            <person name="Tran N.C."/>
            <person name="Knight R."/>
            <person name="Edlund A."/>
        </authorList>
    </citation>
    <scope>NUCLEOTIDE SEQUENCE</scope>
    <source>
        <strain evidence="1">JCVI_32_bin.14</strain>
    </source>
</reference>
<comment type="caution">
    <text evidence="1">The sequence shown here is derived from an EMBL/GenBank/DDBJ whole genome shotgun (WGS) entry which is preliminary data.</text>
</comment>
<dbReference type="Proteomes" id="UP000757890">
    <property type="component" value="Unassembled WGS sequence"/>
</dbReference>
<sequence>MKALFIRCNGKLTPDMLVGGLIDMGVPPVYLRTKLEAAGVSSDFIESSNLDAKVSAHYFYIPEKEDKPLLLKQKDLFVIWRKICEGGESGWESLGWKVFSALSAGASDALDEIPATIIDLRRCRVKEENLISLYCFLAGLDYLGVETLFTCPFSLAAGTSEAARTTEKILTRAVSTTENVISSEDIDPFAAAILEGLSAGFIAMDGRFLVDKTAYGTASVEKIEGEVTVAEYLGYFTDREDSIFSRHLKVFGMGV</sequence>
<protein>
    <submittedName>
        <fullName evidence="1">DUF111 family protein</fullName>
    </submittedName>
</protein>
<proteinExistence type="predicted"/>
<dbReference type="RefSeq" id="WP_276638767.1">
    <property type="nucleotide sequence ID" value="NZ_CATVVQ010000003.1"/>
</dbReference>
<dbReference type="InterPro" id="IPR002822">
    <property type="entry name" value="Ni_insertion"/>
</dbReference>
<evidence type="ECO:0000313" key="1">
    <source>
        <dbReference type="EMBL" id="MBF1128775.1"/>
    </source>
</evidence>
<evidence type="ECO:0000313" key="2">
    <source>
        <dbReference type="Proteomes" id="UP000757890"/>
    </source>
</evidence>